<gene>
    <name evidence="2" type="primary">AVEN_258028_1</name>
    <name evidence="2" type="ORF">NPIL_701851</name>
</gene>
<dbReference type="OrthoDB" id="6437722at2759"/>
<proteinExistence type="predicted"/>
<feature type="region of interest" description="Disordered" evidence="1">
    <location>
        <begin position="20"/>
        <end position="43"/>
    </location>
</feature>
<sequence length="1205" mass="136695">MDNQFLLACFDITPKSIKSAYQNNHDKSNPNNNSNNPHHESANKVEENSCFRLNLINSDNDLMSNNGSSHDISKIEETGGNSDDSSESFWHAKNDSSSSASDEDFMLCNSEDVHPIFNLSHSQSTLNLSEEPLNITSHDAEKFECSSRTLSRKNSKNKCNPDFATDTNNNDKISSEFLANMNQSSNLSSELKSITIQPTNFEDATLHPILRNSSFTFDNHAQNIEDDLKLMRVATGASRELSYNRDKIPCAISKTSITSKTTSDCIEHESVICYEPPYKDVNLPLSKESQVFQNIDNDLTTCAENFVEKMESNNLFSAASENSDELVTKTESVENTDLPLHKSYEQNVSEDYFLNSLPSECQQVRGIQTKKTDDISFEDIGSKTQHFSGCQAEGSVFYLQNDSKIPMNIDHENSANSLKEIFSAPTSCAITKTTFIENIEETKRLFQETEIHGNDIASNNFISRSRSVTISSHSNQNFKTKTSIISPGIDPVSHKPENSNLRFSKNPLNDSFCRVTDSFNFLEGPQSMNTNKCVDMKIGKFNSREDSLQVASFQNKPLQSSTPCFLKFSPNVEFIRKRKAWDFDMDFQIQESNSVFEMQSMKKISAYEGDTKYTLPKSGKRSITFSSDSEKIQLRKEKEDSSVYQKQDNNEILTNYRNRSTESKLNNAEFDLEEFVSASEDDSSSSDAFFETAEFYDAFDFEFSKMKNSYTQYSPDNLRSTSSDNCVNETSMKNTVENRYNSQTTSATENSSRPRSFVVDGPVIIKYIDEHTHQVEEMLIYPLDYFEHLFEKNGQKSMSEEEKLDKLIDESTVYNGKPVGIISNLRDILRSVKKTKSQDNKLNSNKSFLFAERSITNYSKEEKQAVVEKNKPTYPKKNMLPICTPDEIDKLGSVKNETVACNDKVLCCANVSKSYSISCPQRSNPYRVSTPTGYASNKQIKITSKCYSQSSMNSFVSCQGNSIQAVDNKIKYSNTHKSIFSFTHRNNNLRSRCSTSVQKLNVTTLKSNSYWKESPPSFKDSTLSLTFPSNLGTQKTVRNVHISKAPERDIAETRTNSKSSKLLFSSIDEQKERILKKTQNLNIRSERTADQNRSADRKLKYRSTKFLSSLEIGKCSCSRRKETYSFHEKPKQNSTISDKKKTNVEEIVSSDFRTFFSYYSKLGGRLKSGSVISKSNSNYWFKKTGVIYDDKSEKTAEISFDEVAR</sequence>
<dbReference type="AlphaFoldDB" id="A0A8X6TSD7"/>
<reference evidence="2" key="1">
    <citation type="submission" date="2020-08" db="EMBL/GenBank/DDBJ databases">
        <title>Multicomponent nature underlies the extraordinary mechanical properties of spider dragline silk.</title>
        <authorList>
            <person name="Kono N."/>
            <person name="Nakamura H."/>
            <person name="Mori M."/>
            <person name="Yoshida Y."/>
            <person name="Ohtoshi R."/>
            <person name="Malay A.D."/>
            <person name="Moran D.A.P."/>
            <person name="Tomita M."/>
            <person name="Numata K."/>
            <person name="Arakawa K."/>
        </authorList>
    </citation>
    <scope>NUCLEOTIDE SEQUENCE</scope>
</reference>
<dbReference type="EMBL" id="BMAW01063236">
    <property type="protein sequence ID" value="GFT39276.1"/>
    <property type="molecule type" value="Genomic_DNA"/>
</dbReference>
<organism evidence="2 3">
    <name type="scientific">Nephila pilipes</name>
    <name type="common">Giant wood spider</name>
    <name type="synonym">Nephila maculata</name>
    <dbReference type="NCBI Taxonomy" id="299642"/>
    <lineage>
        <taxon>Eukaryota</taxon>
        <taxon>Metazoa</taxon>
        <taxon>Ecdysozoa</taxon>
        <taxon>Arthropoda</taxon>
        <taxon>Chelicerata</taxon>
        <taxon>Arachnida</taxon>
        <taxon>Araneae</taxon>
        <taxon>Araneomorphae</taxon>
        <taxon>Entelegynae</taxon>
        <taxon>Araneoidea</taxon>
        <taxon>Nephilidae</taxon>
        <taxon>Nephila</taxon>
    </lineage>
</organism>
<evidence type="ECO:0000313" key="3">
    <source>
        <dbReference type="Proteomes" id="UP000887013"/>
    </source>
</evidence>
<evidence type="ECO:0000256" key="1">
    <source>
        <dbReference type="SAM" id="MobiDB-lite"/>
    </source>
</evidence>
<feature type="region of interest" description="Disordered" evidence="1">
    <location>
        <begin position="62"/>
        <end position="103"/>
    </location>
</feature>
<dbReference type="Proteomes" id="UP000887013">
    <property type="component" value="Unassembled WGS sequence"/>
</dbReference>
<accession>A0A8X6TSD7</accession>
<evidence type="ECO:0000313" key="2">
    <source>
        <dbReference type="EMBL" id="GFT39276.1"/>
    </source>
</evidence>
<comment type="caution">
    <text evidence="2">The sequence shown here is derived from an EMBL/GenBank/DDBJ whole genome shotgun (WGS) entry which is preliminary data.</text>
</comment>
<keyword evidence="3" id="KW-1185">Reference proteome</keyword>
<name>A0A8X6TSD7_NEPPI</name>
<protein>
    <submittedName>
        <fullName evidence="2">Uncharacterized protein</fullName>
    </submittedName>
</protein>